<accession>A0ABS9L497</accession>
<proteinExistence type="predicted"/>
<evidence type="ECO:0000256" key="1">
    <source>
        <dbReference type="SAM" id="SignalP"/>
    </source>
</evidence>
<dbReference type="RefSeq" id="WP_237818794.1">
    <property type="nucleotide sequence ID" value="NZ_JAKLTQ010000003.1"/>
</dbReference>
<protein>
    <recommendedName>
        <fullName evidence="4">DUF4168 domain-containing protein</fullName>
    </recommendedName>
</protein>
<gene>
    <name evidence="2" type="ORF">LVY72_06195</name>
</gene>
<name>A0ABS9L497_9MICC</name>
<keyword evidence="3" id="KW-1185">Reference proteome</keyword>
<dbReference type="Proteomes" id="UP001165368">
    <property type="component" value="Unassembled WGS sequence"/>
</dbReference>
<feature type="signal peptide" evidence="1">
    <location>
        <begin position="1"/>
        <end position="38"/>
    </location>
</feature>
<keyword evidence="1" id="KW-0732">Signal</keyword>
<evidence type="ECO:0008006" key="4">
    <source>
        <dbReference type="Google" id="ProtNLM"/>
    </source>
</evidence>
<comment type="caution">
    <text evidence="2">The sequence shown here is derived from an EMBL/GenBank/DDBJ whole genome shotgun (WGS) entry which is preliminary data.</text>
</comment>
<evidence type="ECO:0000313" key="2">
    <source>
        <dbReference type="EMBL" id="MCG2621507.1"/>
    </source>
</evidence>
<sequence length="123" mass="12603">MGSRPRYVVRSMKVAAGSLLAAAAVSVLGVLGTAPAQAAVPQTFGAHAQLSAAAAGTLARRGIDAPEVQAGLLRSEPDAARERAGRIAGIRQEMQQAVSLGLVTQAQADRFTAQLAARIMQGR</sequence>
<evidence type="ECO:0000313" key="3">
    <source>
        <dbReference type="Proteomes" id="UP001165368"/>
    </source>
</evidence>
<organism evidence="2 3">
    <name type="scientific">Arthrobacter hankyongi</name>
    <dbReference type="NCBI Taxonomy" id="2904801"/>
    <lineage>
        <taxon>Bacteria</taxon>
        <taxon>Bacillati</taxon>
        <taxon>Actinomycetota</taxon>
        <taxon>Actinomycetes</taxon>
        <taxon>Micrococcales</taxon>
        <taxon>Micrococcaceae</taxon>
        <taxon>Arthrobacter</taxon>
    </lineage>
</organism>
<dbReference type="EMBL" id="JAKLTQ010000003">
    <property type="protein sequence ID" value="MCG2621507.1"/>
    <property type="molecule type" value="Genomic_DNA"/>
</dbReference>
<reference evidence="2" key="1">
    <citation type="submission" date="2022-01" db="EMBL/GenBank/DDBJ databases">
        <authorList>
            <person name="Jo J.-H."/>
            <person name="Im W.-T."/>
        </authorList>
    </citation>
    <scope>NUCLEOTIDE SEQUENCE</scope>
    <source>
        <strain evidence="2">I2-34</strain>
    </source>
</reference>
<feature type="chain" id="PRO_5045169204" description="DUF4168 domain-containing protein" evidence="1">
    <location>
        <begin position="39"/>
        <end position="123"/>
    </location>
</feature>